<organism evidence="1 2">
    <name type="scientific">Nannocystis radixulma</name>
    <dbReference type="NCBI Taxonomy" id="2995305"/>
    <lineage>
        <taxon>Bacteria</taxon>
        <taxon>Pseudomonadati</taxon>
        <taxon>Myxococcota</taxon>
        <taxon>Polyangia</taxon>
        <taxon>Nannocystales</taxon>
        <taxon>Nannocystaceae</taxon>
        <taxon>Nannocystis</taxon>
    </lineage>
</organism>
<accession>A0ABT5BME5</accession>
<reference evidence="1 2" key="1">
    <citation type="submission" date="2022-11" db="EMBL/GenBank/DDBJ databases">
        <title>Minimal conservation of predation-associated metabolite biosynthetic gene clusters underscores biosynthetic potential of Myxococcota including descriptions for ten novel species: Archangium lansinium sp. nov., Myxococcus landrumus sp. nov., Nannocystis bai.</title>
        <authorList>
            <person name="Ahearne A."/>
            <person name="Stevens C."/>
            <person name="Dowd S."/>
        </authorList>
    </citation>
    <scope>NUCLEOTIDE SEQUENCE [LARGE SCALE GENOMIC DNA]</scope>
    <source>
        <strain evidence="1 2">NCELM</strain>
    </source>
</reference>
<keyword evidence="2" id="KW-1185">Reference proteome</keyword>
<evidence type="ECO:0000313" key="1">
    <source>
        <dbReference type="EMBL" id="MDC0675328.1"/>
    </source>
</evidence>
<dbReference type="Proteomes" id="UP001217838">
    <property type="component" value="Unassembled WGS sequence"/>
</dbReference>
<proteinExistence type="predicted"/>
<evidence type="ECO:0008006" key="3">
    <source>
        <dbReference type="Google" id="ProtNLM"/>
    </source>
</evidence>
<sequence length="275" mass="29992">MHLPTLASRSLALAALGVLGVLGCDPTREPVDDAQEARGGLLFDLTEEELVQIHATYLAEEDLELTRARLTVPFDCSLYDDFCDEVGAEAAEAITGETIDLARVGAPIEEIQALLDARIEEAVGELDPEALEAEIAFRGSSSLVYHTQGDFRLGVRNGITTPSVGDRRAWTQATTWQYVDQFPYLWYLADATQICVDAGTNSQTYHFNGQELQLESINPANACVAGDNALEISTWHDRLSSSGNAWYDITVHGRATASLNGLNFSKTAPTYVETY</sequence>
<gene>
    <name evidence="1" type="ORF">POL58_46730</name>
</gene>
<protein>
    <recommendedName>
        <fullName evidence="3">Lipoprotein</fullName>
    </recommendedName>
</protein>
<name>A0ABT5BME5_9BACT</name>
<comment type="caution">
    <text evidence="1">The sequence shown here is derived from an EMBL/GenBank/DDBJ whole genome shotgun (WGS) entry which is preliminary data.</text>
</comment>
<dbReference type="RefSeq" id="WP_272010302.1">
    <property type="nucleotide sequence ID" value="NZ_JAQNDN010000027.1"/>
</dbReference>
<evidence type="ECO:0000313" key="2">
    <source>
        <dbReference type="Proteomes" id="UP001217838"/>
    </source>
</evidence>
<dbReference type="EMBL" id="JAQNDN010000027">
    <property type="protein sequence ID" value="MDC0675328.1"/>
    <property type="molecule type" value="Genomic_DNA"/>
</dbReference>